<evidence type="ECO:0000313" key="3">
    <source>
        <dbReference type="Proteomes" id="UP000695562"/>
    </source>
</evidence>
<proteinExistence type="predicted"/>
<feature type="chain" id="PRO_5035193124" evidence="1">
    <location>
        <begin position="20"/>
        <end position="306"/>
    </location>
</feature>
<comment type="caution">
    <text evidence="2">The sequence shown here is derived from an EMBL/GenBank/DDBJ whole genome shotgun (WGS) entry which is preliminary data.</text>
</comment>
<feature type="signal peptide" evidence="1">
    <location>
        <begin position="1"/>
        <end position="19"/>
    </location>
</feature>
<reference evidence="2" key="1">
    <citation type="submission" date="2020-01" db="EMBL/GenBank/DDBJ databases">
        <title>Development of genomics and gene disruption for Polysphondylium violaceum indicates a role for the polyketide synthase stlB in stalk morphogenesis.</title>
        <authorList>
            <person name="Narita B."/>
            <person name="Kawabe Y."/>
            <person name="Kin K."/>
            <person name="Saito T."/>
            <person name="Gibbs R."/>
            <person name="Kuspa A."/>
            <person name="Muzny D."/>
            <person name="Queller D."/>
            <person name="Richards S."/>
            <person name="Strassman J."/>
            <person name="Sucgang R."/>
            <person name="Worley K."/>
            <person name="Schaap P."/>
        </authorList>
    </citation>
    <scope>NUCLEOTIDE SEQUENCE</scope>
    <source>
        <strain evidence="2">QSvi11</strain>
    </source>
</reference>
<sequence length="306" mass="33918">MKLLNIICALFICISVAKATYPQNFYYYNSSGIYITPSENSDNPTLVPVSSSYRQLGAITKVDSQNLYAIVISDWDIVDYISIDLSSGETNTIQQIVYSNNILTGPLWGYSLDLKKNVLFSLSPTSAFHIELLINNLDTQNQTALSFGPNGVSGEVVSSYDQSTGMYYALGPFLQQFRIYVCDTNALSCKNFIVNGLAYNNQKYDIAAFNGQLFVFITANSNILIYTLNVHTNTLSLRDTIALDNGNIVFVQSKYNFDENILMVLGTTNGPNALTFVNIINTNPVEVNGGYSIDQLIPTYSLIYVQ</sequence>
<name>A0A8J4PP86_9MYCE</name>
<evidence type="ECO:0000256" key="1">
    <source>
        <dbReference type="SAM" id="SignalP"/>
    </source>
</evidence>
<dbReference type="Proteomes" id="UP000695562">
    <property type="component" value="Unassembled WGS sequence"/>
</dbReference>
<dbReference type="EMBL" id="AJWJ01000523">
    <property type="protein sequence ID" value="KAF2070221.1"/>
    <property type="molecule type" value="Genomic_DNA"/>
</dbReference>
<accession>A0A8J4PP86</accession>
<gene>
    <name evidence="2" type="ORF">CYY_008455</name>
</gene>
<organism evidence="2 3">
    <name type="scientific">Polysphondylium violaceum</name>
    <dbReference type="NCBI Taxonomy" id="133409"/>
    <lineage>
        <taxon>Eukaryota</taxon>
        <taxon>Amoebozoa</taxon>
        <taxon>Evosea</taxon>
        <taxon>Eumycetozoa</taxon>
        <taxon>Dictyostelia</taxon>
        <taxon>Dictyosteliales</taxon>
        <taxon>Dictyosteliaceae</taxon>
        <taxon>Polysphondylium</taxon>
    </lineage>
</organism>
<keyword evidence="3" id="KW-1185">Reference proteome</keyword>
<evidence type="ECO:0000313" key="2">
    <source>
        <dbReference type="EMBL" id="KAF2070221.1"/>
    </source>
</evidence>
<keyword evidence="1" id="KW-0732">Signal</keyword>
<dbReference type="AlphaFoldDB" id="A0A8J4PP86"/>
<protein>
    <submittedName>
        <fullName evidence="2">Uncharacterized protein</fullName>
    </submittedName>
</protein>